<feature type="compositionally biased region" description="Polar residues" evidence="1">
    <location>
        <begin position="132"/>
        <end position="152"/>
    </location>
</feature>
<feature type="region of interest" description="Disordered" evidence="1">
    <location>
        <begin position="71"/>
        <end position="152"/>
    </location>
</feature>
<reference evidence="2" key="1">
    <citation type="journal article" date="2020" name="Stud. Mycol.">
        <title>101 Dothideomycetes genomes: a test case for predicting lifestyles and emergence of pathogens.</title>
        <authorList>
            <person name="Haridas S."/>
            <person name="Albert R."/>
            <person name="Binder M."/>
            <person name="Bloem J."/>
            <person name="Labutti K."/>
            <person name="Salamov A."/>
            <person name="Andreopoulos B."/>
            <person name="Baker S."/>
            <person name="Barry K."/>
            <person name="Bills G."/>
            <person name="Bluhm B."/>
            <person name="Cannon C."/>
            <person name="Castanera R."/>
            <person name="Culley D."/>
            <person name="Daum C."/>
            <person name="Ezra D."/>
            <person name="Gonzalez J."/>
            <person name="Henrissat B."/>
            <person name="Kuo A."/>
            <person name="Liang C."/>
            <person name="Lipzen A."/>
            <person name="Lutzoni F."/>
            <person name="Magnuson J."/>
            <person name="Mondo S."/>
            <person name="Nolan M."/>
            <person name="Ohm R."/>
            <person name="Pangilinan J."/>
            <person name="Park H.-J."/>
            <person name="Ramirez L."/>
            <person name="Alfaro M."/>
            <person name="Sun H."/>
            <person name="Tritt A."/>
            <person name="Yoshinaga Y."/>
            <person name="Zwiers L.-H."/>
            <person name="Turgeon B."/>
            <person name="Goodwin S."/>
            <person name="Spatafora J."/>
            <person name="Crous P."/>
            <person name="Grigoriev I."/>
        </authorList>
    </citation>
    <scope>NUCLEOTIDE SEQUENCE</scope>
    <source>
        <strain evidence="2">CBS 130266</strain>
    </source>
</reference>
<keyword evidence="3" id="KW-1185">Reference proteome</keyword>
<protein>
    <submittedName>
        <fullName evidence="2">Uncharacterized protein</fullName>
    </submittedName>
</protein>
<accession>A0A9P4NTQ6</accession>
<evidence type="ECO:0000313" key="2">
    <source>
        <dbReference type="EMBL" id="KAF2432024.1"/>
    </source>
</evidence>
<evidence type="ECO:0000256" key="1">
    <source>
        <dbReference type="SAM" id="MobiDB-lite"/>
    </source>
</evidence>
<dbReference type="EMBL" id="MU007028">
    <property type="protein sequence ID" value="KAF2432024.1"/>
    <property type="molecule type" value="Genomic_DNA"/>
</dbReference>
<evidence type="ECO:0000313" key="3">
    <source>
        <dbReference type="Proteomes" id="UP000800235"/>
    </source>
</evidence>
<dbReference type="Proteomes" id="UP000800235">
    <property type="component" value="Unassembled WGS sequence"/>
</dbReference>
<organism evidence="2 3">
    <name type="scientific">Tothia fuscella</name>
    <dbReference type="NCBI Taxonomy" id="1048955"/>
    <lineage>
        <taxon>Eukaryota</taxon>
        <taxon>Fungi</taxon>
        <taxon>Dikarya</taxon>
        <taxon>Ascomycota</taxon>
        <taxon>Pezizomycotina</taxon>
        <taxon>Dothideomycetes</taxon>
        <taxon>Pleosporomycetidae</taxon>
        <taxon>Venturiales</taxon>
        <taxon>Cylindrosympodiaceae</taxon>
        <taxon>Tothia</taxon>
    </lineage>
</organism>
<comment type="caution">
    <text evidence="2">The sequence shown here is derived from an EMBL/GenBank/DDBJ whole genome shotgun (WGS) entry which is preliminary data.</text>
</comment>
<name>A0A9P4NTQ6_9PEZI</name>
<dbReference type="AlphaFoldDB" id="A0A9P4NTQ6"/>
<gene>
    <name evidence="2" type="ORF">EJ08DRAFT_732779</name>
</gene>
<sequence length="484" mass="55555">MNSSYFRAVYSFTCYSSYAEIFWSPFKYLNQNAYWHKLPQLKNYLGSKVFPNLSIQQSNFLSMLLNPKTEPISTPQFEQKDQHDMTTAQSNSRRQKDASRSGNRSRTHKGPTEERKPAISMSRRKKPARSILQRQGQPARSSKTGPNQEAQGSSFLSLATELRCMIYEYCDCTALASLMRTGRYLHEEAKPFLWDSVWFCYNHKVKDFANSPHITCESGTRNSKELPFCREKAKNVRNLAMHIDVAEMDAQTGSGIDQIDFEGILGYFPSLKRLNLGDFGFANISKFSTRCMWGRKTLGFQFLNQIPAHITLGWRPDPAIKEAIENPGAVWYDLHDHTGREDFATLLDMIVKFVTENPDWRNSILAQVDEMLMGRDPTWRRKCRDNGPPRCMLPETDEKITEGIKASIVACREAITKCSAMRTQQPALSEILRKEESKLRIAIQMHTQRLSKFAPNFRTCRLTPTTSTLRIVVRHGAVLYRDAL</sequence>
<proteinExistence type="predicted"/>